<organism evidence="2 3">
    <name type="scientific">Bacillus safensis</name>
    <dbReference type="NCBI Taxonomy" id="561879"/>
    <lineage>
        <taxon>Bacteria</taxon>
        <taxon>Bacillati</taxon>
        <taxon>Bacillota</taxon>
        <taxon>Bacilli</taxon>
        <taxon>Bacillales</taxon>
        <taxon>Bacillaceae</taxon>
        <taxon>Bacillus</taxon>
    </lineage>
</organism>
<dbReference type="InterPro" id="IPR031374">
    <property type="entry name" value="UPF0715"/>
</dbReference>
<dbReference type="EMBL" id="CP015607">
    <property type="protein sequence ID" value="APT46090.1"/>
    <property type="molecule type" value="Genomic_DNA"/>
</dbReference>
<evidence type="ECO:0000256" key="1">
    <source>
        <dbReference type="SAM" id="Phobius"/>
    </source>
</evidence>
<feature type="transmembrane region" description="Helical" evidence="1">
    <location>
        <begin position="103"/>
        <end position="123"/>
    </location>
</feature>
<reference evidence="2 3" key="1">
    <citation type="submission" date="2016-05" db="EMBL/GenBank/DDBJ databases">
        <title>Complete Genome and Methylome Analysis of Psychrotrophic Bacterial Isolates from Antarctic Lake Untersee.</title>
        <authorList>
            <person name="Fomenkov A."/>
            <person name="Akimov V.N."/>
            <person name="Vasilyeva L.V."/>
            <person name="Andersen D."/>
            <person name="Vincze T."/>
            <person name="Roberts R.J."/>
        </authorList>
    </citation>
    <scope>NUCLEOTIDE SEQUENCE [LARGE SCALE GENOMIC DNA]</scope>
    <source>
        <strain evidence="2 3">U14-5</strain>
    </source>
</reference>
<dbReference type="Proteomes" id="UP000185426">
    <property type="component" value="Chromosome"/>
</dbReference>
<name>A0A1L6ZHU8_BACIA</name>
<keyword evidence="1" id="KW-1133">Transmembrane helix</keyword>
<dbReference type="AlphaFoldDB" id="A0A1L6ZHU8"/>
<dbReference type="Pfam" id="PF17094">
    <property type="entry name" value="UPF0715"/>
    <property type="match status" value="1"/>
</dbReference>
<keyword evidence="1" id="KW-0472">Membrane</keyword>
<accession>A0A1L6ZHU8</accession>
<keyword evidence="1" id="KW-0812">Transmembrane</keyword>
<gene>
    <name evidence="2" type="ORF">BSA145_09425</name>
</gene>
<protein>
    <submittedName>
        <fullName evidence="2">Uncharacterized protein</fullName>
    </submittedName>
</protein>
<feature type="transmembrane region" description="Helical" evidence="1">
    <location>
        <begin position="7"/>
        <end position="29"/>
    </location>
</feature>
<feature type="transmembrane region" description="Helical" evidence="1">
    <location>
        <begin position="41"/>
        <end position="61"/>
    </location>
</feature>
<evidence type="ECO:0000313" key="3">
    <source>
        <dbReference type="Proteomes" id="UP000185426"/>
    </source>
</evidence>
<sequence length="127" mass="14896">MRLFLPVFNYVCMLILSVITATFVYTFLFMPPEVGFSYVEMTSLFILLAYVIFAAPIQLVLHRHPKRFRSRDLLIYFIAAWLVCSALALWIDFGLVVFMSYKVYLFSFCAALIYWVLDSVFLMNNRS</sequence>
<dbReference type="RefSeq" id="WP_075622298.1">
    <property type="nucleotide sequence ID" value="NZ_CP015607.1"/>
</dbReference>
<proteinExistence type="predicted"/>
<evidence type="ECO:0000313" key="2">
    <source>
        <dbReference type="EMBL" id="APT46090.1"/>
    </source>
</evidence>
<feature type="transmembrane region" description="Helical" evidence="1">
    <location>
        <begin position="73"/>
        <end position="91"/>
    </location>
</feature>